<keyword evidence="1" id="KW-1133">Transmembrane helix</keyword>
<feature type="transmembrane region" description="Helical" evidence="1">
    <location>
        <begin position="247"/>
        <end position="266"/>
    </location>
</feature>
<dbReference type="PANTHER" id="PTHR36459:SF1">
    <property type="entry name" value="FATTY ACID DESATURASE DOMAIN-CONTAINING PROTEIN-RELATED"/>
    <property type="match status" value="1"/>
</dbReference>
<feature type="transmembrane region" description="Helical" evidence="1">
    <location>
        <begin position="132"/>
        <end position="152"/>
    </location>
</feature>
<dbReference type="Pfam" id="PF00487">
    <property type="entry name" value="FA_desaturase"/>
    <property type="match status" value="1"/>
</dbReference>
<evidence type="ECO:0000259" key="2">
    <source>
        <dbReference type="Pfam" id="PF00487"/>
    </source>
</evidence>
<reference evidence="3 4" key="1">
    <citation type="journal article" date="2018" name="Front. Microbiol.">
        <title>Genomic and genetic insights into a cosmopolitan fungus, Paecilomyces variotii (Eurotiales).</title>
        <authorList>
            <person name="Urquhart A.S."/>
            <person name="Mondo S.J."/>
            <person name="Makela M.R."/>
            <person name="Hane J.K."/>
            <person name="Wiebenga A."/>
            <person name="He G."/>
            <person name="Mihaltcheva S."/>
            <person name="Pangilinan J."/>
            <person name="Lipzen A."/>
            <person name="Barry K."/>
            <person name="de Vries R.P."/>
            <person name="Grigoriev I.V."/>
            <person name="Idnurm A."/>
        </authorList>
    </citation>
    <scope>NUCLEOTIDE SEQUENCE [LARGE SCALE GENOMIC DNA]</scope>
    <source>
        <strain evidence="3 4">CBS 101075</strain>
    </source>
</reference>
<accession>A0A443I7Z9</accession>
<feature type="transmembrane region" description="Helical" evidence="1">
    <location>
        <begin position="286"/>
        <end position="310"/>
    </location>
</feature>
<evidence type="ECO:0000313" key="4">
    <source>
        <dbReference type="Proteomes" id="UP000283841"/>
    </source>
</evidence>
<evidence type="ECO:0000256" key="1">
    <source>
        <dbReference type="SAM" id="Phobius"/>
    </source>
</evidence>
<gene>
    <name evidence="3" type="ORF">C8Q69DRAFT_453924</name>
</gene>
<dbReference type="GeneID" id="39598945"/>
<comment type="caution">
    <text evidence="3">The sequence shown here is derived from an EMBL/GenBank/DDBJ whole genome shotgun (WGS) entry which is preliminary data.</text>
</comment>
<organism evidence="3 4">
    <name type="scientific">Byssochlamys spectabilis</name>
    <name type="common">Paecilomyces variotii</name>
    <dbReference type="NCBI Taxonomy" id="264951"/>
    <lineage>
        <taxon>Eukaryota</taxon>
        <taxon>Fungi</taxon>
        <taxon>Dikarya</taxon>
        <taxon>Ascomycota</taxon>
        <taxon>Pezizomycotina</taxon>
        <taxon>Eurotiomycetes</taxon>
        <taxon>Eurotiomycetidae</taxon>
        <taxon>Eurotiales</taxon>
        <taxon>Thermoascaceae</taxon>
        <taxon>Paecilomyces</taxon>
    </lineage>
</organism>
<dbReference type="Proteomes" id="UP000283841">
    <property type="component" value="Unassembled WGS sequence"/>
</dbReference>
<dbReference type="InterPro" id="IPR005804">
    <property type="entry name" value="FA_desaturase_dom"/>
</dbReference>
<dbReference type="RefSeq" id="XP_028489826.1">
    <property type="nucleotide sequence ID" value="XM_028629668.1"/>
</dbReference>
<dbReference type="GO" id="GO:0006629">
    <property type="term" value="P:lipid metabolic process"/>
    <property type="evidence" value="ECO:0007669"/>
    <property type="project" value="InterPro"/>
</dbReference>
<evidence type="ECO:0000313" key="3">
    <source>
        <dbReference type="EMBL" id="RWR00182.1"/>
    </source>
</evidence>
<dbReference type="PANTHER" id="PTHR36459">
    <property type="entry name" value="ORF"/>
    <property type="match status" value="1"/>
</dbReference>
<protein>
    <submittedName>
        <fullName evidence="3">Fatty acid desaturas-like protein</fullName>
    </submittedName>
</protein>
<feature type="domain" description="Fatty acid desaturase" evidence="2">
    <location>
        <begin position="157"/>
        <end position="372"/>
    </location>
</feature>
<feature type="transmembrane region" description="Helical" evidence="1">
    <location>
        <begin position="158"/>
        <end position="179"/>
    </location>
</feature>
<dbReference type="AlphaFoldDB" id="A0A443I7Z9"/>
<name>A0A443I7Z9_BYSSP</name>
<dbReference type="STRING" id="264951.A0A443I7Z9"/>
<dbReference type="VEuPathDB" id="FungiDB:C8Q69DRAFT_453924"/>
<keyword evidence="1" id="KW-0812">Transmembrane</keyword>
<keyword evidence="4" id="KW-1185">Reference proteome</keyword>
<sequence>MLRDSLNVSFKAIILIDQLLATLSPTITAPGSDMASPLPFLTRQDKIVLESLQDDITAGEHARENVAADDARIEQLAAMADSSDERFEPTVFTGYDLQWDTKDPMLLTLVKKYVLRPYINWAQTVVRRPTDVVFLTHILLYISILPLSAAILFYRFTWIHAVLHGVMVGASCGPFTLLLHNHIHNGGIFNRSYAWFDHAFPYILEPLLGHTWDSYYYHHVKHHHVEGNGPGDLSSTIRYQRDELLDFLIYTGRFLLFIWIELPLYFYRKGQLRMAAQSFFSEQFSYFTIFALSRVNFRATMVTLLVPLILMRIGMMVGNWGQHALVDEIDPDSDFRSSITLIDVPSNRFCFNDGYHTSHHLNPRRHWRDHPISFLKAKNKYSAEGALVFQNIDYLMMTYHLIRKNYDHLATCLIPIGDQIGKSPEELAALLRTKTRRFTEEDIQRKYRKTVSK</sequence>
<dbReference type="EMBL" id="RCNU01000001">
    <property type="protein sequence ID" value="RWR00182.1"/>
    <property type="molecule type" value="Genomic_DNA"/>
</dbReference>
<proteinExistence type="predicted"/>
<keyword evidence="1" id="KW-0472">Membrane</keyword>